<evidence type="ECO:0000256" key="9">
    <source>
        <dbReference type="ARBA" id="ARBA00082539"/>
    </source>
</evidence>
<evidence type="ECO:0000256" key="10">
    <source>
        <dbReference type="SAM" id="MobiDB-lite"/>
    </source>
</evidence>
<accession>A0A673H7V5</accession>
<proteinExistence type="predicted"/>
<comment type="subcellular location">
    <subcellularLocation>
        <location evidence="1">Cytoplasm</location>
    </subcellularLocation>
</comment>
<evidence type="ECO:0000256" key="3">
    <source>
        <dbReference type="ARBA" id="ARBA00022490"/>
    </source>
</evidence>
<evidence type="ECO:0000256" key="1">
    <source>
        <dbReference type="ARBA" id="ARBA00004496"/>
    </source>
</evidence>
<dbReference type="PANTHER" id="PTHR22957">
    <property type="entry name" value="TBC1 DOMAIN FAMILY MEMBER GTPASE-ACTIVATING PROTEIN"/>
    <property type="match status" value="1"/>
</dbReference>
<dbReference type="FunFam" id="1.10.472.80:FF:000005">
    <property type="entry name" value="TBC1 domain family member 15"/>
    <property type="match status" value="1"/>
</dbReference>
<dbReference type="Pfam" id="PF00566">
    <property type="entry name" value="RabGAP-TBC"/>
    <property type="match status" value="1"/>
</dbReference>
<dbReference type="Proteomes" id="UP000472270">
    <property type="component" value="Unassembled WGS sequence"/>
</dbReference>
<keyword evidence="3" id="KW-0963">Cytoplasm</keyword>
<evidence type="ECO:0000256" key="2">
    <source>
        <dbReference type="ARBA" id="ARBA00022468"/>
    </source>
</evidence>
<dbReference type="SUPFAM" id="SSF47923">
    <property type="entry name" value="Ypt/Rab-GAP domain of gyp1p"/>
    <property type="match status" value="2"/>
</dbReference>
<dbReference type="Ensembl" id="ENSSRHT00000022921.1">
    <property type="protein sequence ID" value="ENSSRHP00000022235.1"/>
    <property type="gene ID" value="ENSSRHG00000011369.1"/>
</dbReference>
<evidence type="ECO:0000256" key="7">
    <source>
        <dbReference type="ARBA" id="ARBA00065268"/>
    </source>
</evidence>
<dbReference type="InterPro" id="IPR000195">
    <property type="entry name" value="Rab-GAP-TBC_dom"/>
</dbReference>
<feature type="domain" description="Rab-GAP TBC" evidence="11">
    <location>
        <begin position="306"/>
        <end position="516"/>
    </location>
</feature>
<evidence type="ECO:0000256" key="4">
    <source>
        <dbReference type="ARBA" id="ARBA00022553"/>
    </source>
</evidence>
<comment type="function">
    <text evidence="6">Acts as a GTPase activating protein for RAB7A. Does not act on RAB4, RAB5 or RAB6.</text>
</comment>
<dbReference type="Gene3D" id="1.10.8.270">
    <property type="entry name" value="putative rabgap domain of human tbc1 domain family member 14 like domains"/>
    <property type="match status" value="1"/>
</dbReference>
<dbReference type="SMART" id="SM00164">
    <property type="entry name" value="TBC"/>
    <property type="match status" value="1"/>
</dbReference>
<keyword evidence="2" id="KW-0343">GTPase activation</keyword>
<keyword evidence="13" id="KW-1185">Reference proteome</keyword>
<feature type="region of interest" description="Disordered" evidence="10">
    <location>
        <begin position="595"/>
        <end position="639"/>
    </location>
</feature>
<protein>
    <recommendedName>
        <fullName evidence="8">TBC1 domain family member 15</fullName>
    </recommendedName>
    <alternativeName>
        <fullName evidence="9">GTPase-activating protein RAB7</fullName>
    </alternativeName>
</protein>
<evidence type="ECO:0000256" key="5">
    <source>
        <dbReference type="ARBA" id="ARBA00022990"/>
    </source>
</evidence>
<keyword evidence="5" id="KW-0007">Acetylation</keyword>
<dbReference type="GO" id="GO:0005096">
    <property type="term" value="F:GTPase activator activity"/>
    <property type="evidence" value="ECO:0007669"/>
    <property type="project" value="UniProtKB-KW"/>
</dbReference>
<dbReference type="AlphaFoldDB" id="A0A673H7V5"/>
<dbReference type="GO" id="GO:0005737">
    <property type="term" value="C:cytoplasm"/>
    <property type="evidence" value="ECO:0007669"/>
    <property type="project" value="UniProtKB-SubCell"/>
</dbReference>
<dbReference type="Pfam" id="PF12068">
    <property type="entry name" value="PH_RBD"/>
    <property type="match status" value="1"/>
</dbReference>
<sequence>MLKDNRYILTSCFKLFLCSFVDIWSCCKSVIYYVIHQLIFEKEGVYLHTNAKRSNQDTTIPGFIRIVERDGEGGEEETKFDPGYEPDWAVISTVKQERLQEHPPVRETGTWGFSLPLSELYSLRRARFSLGRNFLVMTTRGGDPLPPLHFHRGGTRELLKAMQRYIRLAPSPMDGRLFLAYPHDSGALSQSFDELHLFDDTSADLVSRFIQDPYATTFGGFSKVTNFFRGALRHPESPLGNRSPQDAHFPHSADEEPGFELINCVKLGPRPEVKRGKPLDNWDQFLDPEGRVTDPQKVKKLVFRGGIVPSLRKEVWKFLLGFYPWNSTAKEREDILRVKTDEYFRMKVQWKSVSEEQEMRNSLFRGNRSLIERDVNRTDRHNSFFSGNENPGLALLHDELMTYCMYNFDLGYVQGMSDLLSPLLFVTQNEVESFWCLTGFMDLVHQNFEESQEAMKQQLLQLSLLLRALDPELCDYLDSQDSGSLCFCFRWLLIWFKREFSFEDILSLWEVLWTRLPCENFHLLMACSILESQKGELIGSNHDFNSILKHINELTMKLDLQSILCGAEAIYLQLTNCKELSVKVQEVLGLRVPSSFSEESPNSEPTETDTLLAQSEARGPPVDTLTNPVLRSAPKRVPL</sequence>
<evidence type="ECO:0000256" key="6">
    <source>
        <dbReference type="ARBA" id="ARBA00055283"/>
    </source>
</evidence>
<keyword evidence="4" id="KW-0597">Phosphoprotein</keyword>
<dbReference type="FunFam" id="1.10.8.270:FF:000005">
    <property type="entry name" value="TBC1 domain family member 15"/>
    <property type="match status" value="1"/>
</dbReference>
<dbReference type="PROSITE" id="PS50086">
    <property type="entry name" value="TBC_RABGAP"/>
    <property type="match status" value="1"/>
</dbReference>
<evidence type="ECO:0000256" key="8">
    <source>
        <dbReference type="ARBA" id="ARBA00067480"/>
    </source>
</evidence>
<reference evidence="12" key="2">
    <citation type="submission" date="2025-09" db="UniProtKB">
        <authorList>
            <consortium name="Ensembl"/>
        </authorList>
    </citation>
    <scope>IDENTIFICATION</scope>
</reference>
<gene>
    <name evidence="12" type="primary">LOC107729504</name>
</gene>
<evidence type="ECO:0000259" key="11">
    <source>
        <dbReference type="PROSITE" id="PS50086"/>
    </source>
</evidence>
<name>A0A673H7V5_9TELE</name>
<dbReference type="PANTHER" id="PTHR22957:SF360">
    <property type="entry name" value="TBC1 DOMAIN FAMILY MEMBER 17"/>
    <property type="match status" value="1"/>
</dbReference>
<dbReference type="InterPro" id="IPR035969">
    <property type="entry name" value="Rab-GAP_TBC_sf"/>
</dbReference>
<comment type="subunit">
    <text evidence="7">Interacts with non-phosphorylated form of RAB8A; phosphorylation of RAB8A at 'Thr-72' disrupts this interaction. Interacts with ARMC12.</text>
</comment>
<dbReference type="Gene3D" id="1.10.472.80">
    <property type="entry name" value="Ypt/Rab-GAP domain of gyp1p, domain 3"/>
    <property type="match status" value="1"/>
</dbReference>
<evidence type="ECO:0000313" key="12">
    <source>
        <dbReference type="Ensembl" id="ENSSRHP00000022235.1"/>
    </source>
</evidence>
<feature type="compositionally biased region" description="Low complexity" evidence="10">
    <location>
        <begin position="595"/>
        <end position="610"/>
    </location>
</feature>
<reference evidence="12" key="1">
    <citation type="submission" date="2025-08" db="UniProtKB">
        <authorList>
            <consortium name="Ensembl"/>
        </authorList>
    </citation>
    <scope>IDENTIFICATION</scope>
</reference>
<dbReference type="InterPro" id="IPR021935">
    <property type="entry name" value="SGSM1/2_RBD"/>
</dbReference>
<organism evidence="12 13">
    <name type="scientific">Sinocyclocheilus rhinocerous</name>
    <dbReference type="NCBI Taxonomy" id="307959"/>
    <lineage>
        <taxon>Eukaryota</taxon>
        <taxon>Metazoa</taxon>
        <taxon>Chordata</taxon>
        <taxon>Craniata</taxon>
        <taxon>Vertebrata</taxon>
        <taxon>Euteleostomi</taxon>
        <taxon>Actinopterygii</taxon>
        <taxon>Neopterygii</taxon>
        <taxon>Teleostei</taxon>
        <taxon>Ostariophysi</taxon>
        <taxon>Cypriniformes</taxon>
        <taxon>Cyprinidae</taxon>
        <taxon>Cyprininae</taxon>
        <taxon>Sinocyclocheilus</taxon>
    </lineage>
</organism>
<evidence type="ECO:0000313" key="13">
    <source>
        <dbReference type="Proteomes" id="UP000472270"/>
    </source>
</evidence>